<name>A0AAN6Z626_9PEZI</name>
<feature type="transmembrane region" description="Helical" evidence="2">
    <location>
        <begin position="147"/>
        <end position="174"/>
    </location>
</feature>
<evidence type="ECO:0000256" key="1">
    <source>
        <dbReference type="SAM" id="MobiDB-lite"/>
    </source>
</evidence>
<keyword evidence="2" id="KW-1133">Transmembrane helix</keyword>
<evidence type="ECO:0000313" key="4">
    <source>
        <dbReference type="Proteomes" id="UP001302602"/>
    </source>
</evidence>
<reference evidence="3" key="1">
    <citation type="journal article" date="2023" name="Mol. Phylogenet. Evol.">
        <title>Genome-scale phylogeny and comparative genomics of the fungal order Sordariales.</title>
        <authorList>
            <person name="Hensen N."/>
            <person name="Bonometti L."/>
            <person name="Westerberg I."/>
            <person name="Brannstrom I.O."/>
            <person name="Guillou S."/>
            <person name="Cros-Aarteil S."/>
            <person name="Calhoun S."/>
            <person name="Haridas S."/>
            <person name="Kuo A."/>
            <person name="Mondo S."/>
            <person name="Pangilinan J."/>
            <person name="Riley R."/>
            <person name="LaButti K."/>
            <person name="Andreopoulos B."/>
            <person name="Lipzen A."/>
            <person name="Chen C."/>
            <person name="Yan M."/>
            <person name="Daum C."/>
            <person name="Ng V."/>
            <person name="Clum A."/>
            <person name="Steindorff A."/>
            <person name="Ohm R.A."/>
            <person name="Martin F."/>
            <person name="Silar P."/>
            <person name="Natvig D.O."/>
            <person name="Lalanne C."/>
            <person name="Gautier V."/>
            <person name="Ament-Velasquez S.L."/>
            <person name="Kruys A."/>
            <person name="Hutchinson M.I."/>
            <person name="Powell A.J."/>
            <person name="Barry K."/>
            <person name="Miller A.N."/>
            <person name="Grigoriev I.V."/>
            <person name="Debuchy R."/>
            <person name="Gladieux P."/>
            <person name="Hiltunen Thoren M."/>
            <person name="Johannesson H."/>
        </authorList>
    </citation>
    <scope>NUCLEOTIDE SEQUENCE</scope>
    <source>
        <strain evidence="3">CBS 731.68</strain>
    </source>
</reference>
<dbReference type="GO" id="GO:0051285">
    <property type="term" value="C:cell cortex of cell tip"/>
    <property type="evidence" value="ECO:0007669"/>
    <property type="project" value="TreeGrafter"/>
</dbReference>
<evidence type="ECO:0000313" key="3">
    <source>
        <dbReference type="EMBL" id="KAK4125948.1"/>
    </source>
</evidence>
<comment type="caution">
    <text evidence="3">The sequence shown here is derived from an EMBL/GenBank/DDBJ whole genome shotgun (WGS) entry which is preliminary data.</text>
</comment>
<feature type="transmembrane region" description="Helical" evidence="2">
    <location>
        <begin position="108"/>
        <end position="135"/>
    </location>
</feature>
<dbReference type="RefSeq" id="XP_062649719.1">
    <property type="nucleotide sequence ID" value="XM_062788548.1"/>
</dbReference>
<protein>
    <submittedName>
        <fullName evidence="3">Uncharacterized protein</fullName>
    </submittedName>
</protein>
<dbReference type="GeneID" id="87825318"/>
<keyword evidence="4" id="KW-1185">Reference proteome</keyword>
<evidence type="ECO:0000256" key="2">
    <source>
        <dbReference type="SAM" id="Phobius"/>
    </source>
</evidence>
<gene>
    <name evidence="3" type="ORF">N657DRAFT_567901</name>
</gene>
<dbReference type="GO" id="GO:0031505">
    <property type="term" value="P:fungal-type cell wall organization"/>
    <property type="evidence" value="ECO:0007669"/>
    <property type="project" value="TreeGrafter"/>
</dbReference>
<dbReference type="Pfam" id="PF06687">
    <property type="entry name" value="SUR7"/>
    <property type="match status" value="1"/>
</dbReference>
<dbReference type="AlphaFoldDB" id="A0AAN6Z626"/>
<dbReference type="Proteomes" id="UP001302602">
    <property type="component" value="Unassembled WGS sequence"/>
</dbReference>
<proteinExistence type="predicted"/>
<dbReference type="PANTHER" id="PTHR28019">
    <property type="entry name" value="CELL MEMBRANE PROTEIN YLR413W-RELATED"/>
    <property type="match status" value="1"/>
</dbReference>
<dbReference type="InterPro" id="IPR052413">
    <property type="entry name" value="SUR7_domain"/>
</dbReference>
<dbReference type="InterPro" id="IPR009571">
    <property type="entry name" value="SUR7/Rim9-like_fungi"/>
</dbReference>
<reference evidence="3" key="2">
    <citation type="submission" date="2023-05" db="EMBL/GenBank/DDBJ databases">
        <authorList>
            <consortium name="Lawrence Berkeley National Laboratory"/>
            <person name="Steindorff A."/>
            <person name="Hensen N."/>
            <person name="Bonometti L."/>
            <person name="Westerberg I."/>
            <person name="Brannstrom I.O."/>
            <person name="Guillou S."/>
            <person name="Cros-Aarteil S."/>
            <person name="Calhoun S."/>
            <person name="Haridas S."/>
            <person name="Kuo A."/>
            <person name="Mondo S."/>
            <person name="Pangilinan J."/>
            <person name="Riley R."/>
            <person name="Labutti K."/>
            <person name="Andreopoulos B."/>
            <person name="Lipzen A."/>
            <person name="Chen C."/>
            <person name="Yanf M."/>
            <person name="Daum C."/>
            <person name="Ng V."/>
            <person name="Clum A."/>
            <person name="Ohm R."/>
            <person name="Martin F."/>
            <person name="Silar P."/>
            <person name="Natvig D."/>
            <person name="Lalanne C."/>
            <person name="Gautier V."/>
            <person name="Ament-Velasquez S.L."/>
            <person name="Kruys A."/>
            <person name="Hutchinson M.I."/>
            <person name="Powell A.J."/>
            <person name="Barry K."/>
            <person name="Miller A.N."/>
            <person name="Grigoriev I.V."/>
            <person name="Debuchy R."/>
            <person name="Gladieux P."/>
            <person name="Thoren M.H."/>
            <person name="Johannesson H."/>
        </authorList>
    </citation>
    <scope>NUCLEOTIDE SEQUENCE</scope>
    <source>
        <strain evidence="3">CBS 731.68</strain>
    </source>
</reference>
<keyword evidence="2" id="KW-0472">Membrane</keyword>
<organism evidence="3 4">
    <name type="scientific">Parathielavia appendiculata</name>
    <dbReference type="NCBI Taxonomy" id="2587402"/>
    <lineage>
        <taxon>Eukaryota</taxon>
        <taxon>Fungi</taxon>
        <taxon>Dikarya</taxon>
        <taxon>Ascomycota</taxon>
        <taxon>Pezizomycotina</taxon>
        <taxon>Sordariomycetes</taxon>
        <taxon>Sordariomycetidae</taxon>
        <taxon>Sordariales</taxon>
        <taxon>Chaetomiaceae</taxon>
        <taxon>Parathielavia</taxon>
    </lineage>
</organism>
<dbReference type="GO" id="GO:0005886">
    <property type="term" value="C:plasma membrane"/>
    <property type="evidence" value="ECO:0007669"/>
    <property type="project" value="InterPro"/>
</dbReference>
<dbReference type="PANTHER" id="PTHR28019:SF2">
    <property type="entry name" value="CELL MEMBRANE PROTEIN YLR413W-RELATED"/>
    <property type="match status" value="1"/>
</dbReference>
<feature type="region of interest" description="Disordered" evidence="1">
    <location>
        <begin position="237"/>
        <end position="267"/>
    </location>
</feature>
<accession>A0AAN6Z626</accession>
<dbReference type="EMBL" id="MU853225">
    <property type="protein sequence ID" value="KAK4125948.1"/>
    <property type="molecule type" value="Genomic_DNA"/>
</dbReference>
<feature type="transmembrane region" description="Helical" evidence="2">
    <location>
        <begin position="194"/>
        <end position="218"/>
    </location>
</feature>
<feature type="non-terminal residue" evidence="3">
    <location>
        <position position="1"/>
    </location>
</feature>
<keyword evidence="2" id="KW-0812">Transmembrane</keyword>
<sequence length="267" mass="28974">CSKGAGFVQEAAKRVNDFLSSAAQEIGIKEYYSIHIGTLCEGYYAPKFSETNAKPDVERCSQKFFVGQTDLSKKLDEGLQLGPFQFNLTQLELVQGIQDAFDDIPEKLAAMAFFFLFATLAMVVSFLLCGASLAFKDTVRLRKLALLGALGFMGFGWLTSLVGAMGVTVAAETIKSKVNEHGKKVNISASTSPALYGLVWTSVVFSTITLALLGVAWWRNRSGRGLVAQQQYAEKNQSGSTMQMEDSHGWAQMPPAGGQGPMTDVRL</sequence>